<evidence type="ECO:0000313" key="3">
    <source>
        <dbReference type="Proteomes" id="UP000479000"/>
    </source>
</evidence>
<protein>
    <submittedName>
        <fullName evidence="2">Uncharacterized protein</fullName>
    </submittedName>
</protein>
<dbReference type="EMBL" id="CADCXU010021821">
    <property type="protein sequence ID" value="CAB0009493.1"/>
    <property type="molecule type" value="Genomic_DNA"/>
</dbReference>
<feature type="region of interest" description="Disordered" evidence="1">
    <location>
        <begin position="1"/>
        <end position="58"/>
    </location>
</feature>
<accession>A0A6H5GXQ6</accession>
<organism evidence="2 3">
    <name type="scientific">Nesidiocoris tenuis</name>
    <dbReference type="NCBI Taxonomy" id="355587"/>
    <lineage>
        <taxon>Eukaryota</taxon>
        <taxon>Metazoa</taxon>
        <taxon>Ecdysozoa</taxon>
        <taxon>Arthropoda</taxon>
        <taxon>Hexapoda</taxon>
        <taxon>Insecta</taxon>
        <taxon>Pterygota</taxon>
        <taxon>Neoptera</taxon>
        <taxon>Paraneoptera</taxon>
        <taxon>Hemiptera</taxon>
        <taxon>Heteroptera</taxon>
        <taxon>Panheteroptera</taxon>
        <taxon>Cimicomorpha</taxon>
        <taxon>Miridae</taxon>
        <taxon>Dicyphina</taxon>
        <taxon>Nesidiocoris</taxon>
    </lineage>
</organism>
<sequence>MEKIKEAMKRIKEVKNENEEDEEDEADGEDEEGDEEDQGGEEDGEDEEGKESKMVKKMKSMTEKVVMGPQSLATSLSQLPRHCPVRTRDNCSLKLSTVDHVRLTTMNVLNFLRQLDLLLLRVKGRFTTTPVRPTSGEKHFNYVREVR</sequence>
<keyword evidence="3" id="KW-1185">Reference proteome</keyword>
<dbReference type="Proteomes" id="UP000479000">
    <property type="component" value="Unassembled WGS sequence"/>
</dbReference>
<dbReference type="AlphaFoldDB" id="A0A6H5GXQ6"/>
<evidence type="ECO:0000313" key="2">
    <source>
        <dbReference type="EMBL" id="CAB0009493.1"/>
    </source>
</evidence>
<feature type="compositionally biased region" description="Acidic residues" evidence="1">
    <location>
        <begin position="18"/>
        <end position="49"/>
    </location>
</feature>
<evidence type="ECO:0000256" key="1">
    <source>
        <dbReference type="SAM" id="MobiDB-lite"/>
    </source>
</evidence>
<proteinExistence type="predicted"/>
<gene>
    <name evidence="2" type="ORF">NTEN_LOCUS14634</name>
</gene>
<feature type="compositionally biased region" description="Basic and acidic residues" evidence="1">
    <location>
        <begin position="1"/>
        <end position="17"/>
    </location>
</feature>
<reference evidence="2 3" key="1">
    <citation type="submission" date="2020-02" db="EMBL/GenBank/DDBJ databases">
        <authorList>
            <person name="Ferguson B K."/>
        </authorList>
    </citation>
    <scope>NUCLEOTIDE SEQUENCE [LARGE SCALE GENOMIC DNA]</scope>
</reference>
<name>A0A6H5GXQ6_9HEMI</name>